<protein>
    <recommendedName>
        <fullName evidence="4">Secreted protein with PEP-CTERM sorting signal</fullName>
    </recommendedName>
</protein>
<reference evidence="2 3" key="1">
    <citation type="submission" date="2020-11" db="EMBL/GenBank/DDBJ databases">
        <title>Kaistella gelatinilytica sp. nov., a flavobacterium isolated from Antarctic Soil.</title>
        <authorList>
            <person name="Li J."/>
        </authorList>
    </citation>
    <scope>NUCLEOTIDE SEQUENCE [LARGE SCALE GENOMIC DNA]</scope>
    <source>
        <strain evidence="2 3">G5-32</strain>
    </source>
</reference>
<feature type="transmembrane region" description="Helical" evidence="1">
    <location>
        <begin position="45"/>
        <end position="66"/>
    </location>
</feature>
<dbReference type="EMBL" id="JADPVI010000001">
    <property type="protein sequence ID" value="MBF8456616.1"/>
    <property type="molecule type" value="Genomic_DNA"/>
</dbReference>
<organism evidence="2 3">
    <name type="scientific">Kaistella gelatinilytica</name>
    <dbReference type="NCBI Taxonomy" id="2787636"/>
    <lineage>
        <taxon>Bacteria</taxon>
        <taxon>Pseudomonadati</taxon>
        <taxon>Bacteroidota</taxon>
        <taxon>Flavobacteriia</taxon>
        <taxon>Flavobacteriales</taxon>
        <taxon>Weeksellaceae</taxon>
        <taxon>Chryseobacterium group</taxon>
        <taxon>Kaistella</taxon>
    </lineage>
</organism>
<keyword evidence="3" id="KW-1185">Reference proteome</keyword>
<keyword evidence="1" id="KW-1133">Transmembrane helix</keyword>
<evidence type="ECO:0000313" key="2">
    <source>
        <dbReference type="EMBL" id="MBF8456616.1"/>
    </source>
</evidence>
<evidence type="ECO:0008006" key="4">
    <source>
        <dbReference type="Google" id="ProtNLM"/>
    </source>
</evidence>
<dbReference type="Proteomes" id="UP000660070">
    <property type="component" value="Unassembled WGS sequence"/>
</dbReference>
<name>A0ABS0FAD3_9FLAO</name>
<feature type="transmembrane region" description="Helical" evidence="1">
    <location>
        <begin position="9"/>
        <end position="33"/>
    </location>
</feature>
<accession>A0ABS0FAD3</accession>
<evidence type="ECO:0000313" key="3">
    <source>
        <dbReference type="Proteomes" id="UP000660070"/>
    </source>
</evidence>
<gene>
    <name evidence="2" type="ORF">IV494_05415</name>
</gene>
<proteinExistence type="predicted"/>
<keyword evidence="1" id="KW-0472">Membrane</keyword>
<evidence type="ECO:0000256" key="1">
    <source>
        <dbReference type="SAM" id="Phobius"/>
    </source>
</evidence>
<keyword evidence="1" id="KW-0812">Transmembrane</keyword>
<dbReference type="RefSeq" id="WP_196079121.1">
    <property type="nucleotide sequence ID" value="NZ_JADPVI010000001.1"/>
</dbReference>
<sequence>MDLNKDKSLALIILSVFMFVNNSMGLLMARFAFNDPDQRDSVPQIFYIVCGFMMLISLAGLGYGIFLRKKTK</sequence>
<comment type="caution">
    <text evidence="2">The sequence shown here is derived from an EMBL/GenBank/DDBJ whole genome shotgun (WGS) entry which is preliminary data.</text>
</comment>